<keyword evidence="3 4" id="KW-0408">Iron</keyword>
<dbReference type="InterPro" id="IPR009056">
    <property type="entry name" value="Cyt_c-like_dom"/>
</dbReference>
<keyword evidence="2 4" id="KW-0479">Metal-binding</keyword>
<evidence type="ECO:0000256" key="3">
    <source>
        <dbReference type="ARBA" id="ARBA00023004"/>
    </source>
</evidence>
<dbReference type="Pfam" id="PF00034">
    <property type="entry name" value="Cytochrom_C"/>
    <property type="match status" value="1"/>
</dbReference>
<proteinExistence type="predicted"/>
<accession>A0A6J5FEL4</accession>
<dbReference type="PANTHER" id="PTHR35008">
    <property type="entry name" value="BLL4482 PROTEIN-RELATED"/>
    <property type="match status" value="1"/>
</dbReference>
<dbReference type="GO" id="GO:0020037">
    <property type="term" value="F:heme binding"/>
    <property type="evidence" value="ECO:0007669"/>
    <property type="project" value="InterPro"/>
</dbReference>
<evidence type="ECO:0000256" key="1">
    <source>
        <dbReference type="ARBA" id="ARBA00022617"/>
    </source>
</evidence>
<dbReference type="GO" id="GO:0009055">
    <property type="term" value="F:electron transfer activity"/>
    <property type="evidence" value="ECO:0007669"/>
    <property type="project" value="InterPro"/>
</dbReference>
<evidence type="ECO:0000256" key="4">
    <source>
        <dbReference type="PROSITE-ProRule" id="PRU00433"/>
    </source>
</evidence>
<sequence>MTFSAIKSLGAFALFALGTVTGVARAEMLHFPAGKATFDARCAVCHQAGGKGQDGLAPPLTSYPGRYAASAQSRHQLPDTVLHGMYGEIRVADKTYNFKMPNFDSMSDDELAQVLNYVVFDLNGSHGPAKPFTAAEIKDARAKPMDASAVYSQRASVTKALGLR</sequence>
<dbReference type="GO" id="GO:0046872">
    <property type="term" value="F:metal ion binding"/>
    <property type="evidence" value="ECO:0007669"/>
    <property type="project" value="UniProtKB-KW"/>
</dbReference>
<organism evidence="6 7">
    <name type="scientific">Paraburkholderia caffeinitolerans</name>
    <dbReference type="NCBI Taxonomy" id="1723730"/>
    <lineage>
        <taxon>Bacteria</taxon>
        <taxon>Pseudomonadati</taxon>
        <taxon>Pseudomonadota</taxon>
        <taxon>Betaproteobacteria</taxon>
        <taxon>Burkholderiales</taxon>
        <taxon>Burkholderiaceae</taxon>
        <taxon>Paraburkholderia</taxon>
    </lineage>
</organism>
<dbReference type="InterPro" id="IPR051459">
    <property type="entry name" value="Cytochrome_c-type_DH"/>
</dbReference>
<protein>
    <recommendedName>
        <fullName evidence="5">Cytochrome c domain-containing protein</fullName>
    </recommendedName>
</protein>
<dbReference type="Proteomes" id="UP000494119">
    <property type="component" value="Unassembled WGS sequence"/>
</dbReference>
<dbReference type="PROSITE" id="PS51007">
    <property type="entry name" value="CYTC"/>
    <property type="match status" value="1"/>
</dbReference>
<dbReference type="InterPro" id="IPR036909">
    <property type="entry name" value="Cyt_c-like_dom_sf"/>
</dbReference>
<evidence type="ECO:0000313" key="6">
    <source>
        <dbReference type="EMBL" id="CAB3778358.1"/>
    </source>
</evidence>
<evidence type="ECO:0000313" key="7">
    <source>
        <dbReference type="Proteomes" id="UP000494119"/>
    </source>
</evidence>
<dbReference type="Gene3D" id="1.10.760.10">
    <property type="entry name" value="Cytochrome c-like domain"/>
    <property type="match status" value="1"/>
</dbReference>
<dbReference type="AlphaFoldDB" id="A0A6J5FEL4"/>
<keyword evidence="1 4" id="KW-0349">Heme</keyword>
<dbReference type="RefSeq" id="WP_129563508.1">
    <property type="nucleotide sequence ID" value="NZ_CADIKL010000002.1"/>
</dbReference>
<dbReference type="PANTHER" id="PTHR35008:SF8">
    <property type="entry name" value="ALCOHOL DEHYDROGENASE CYTOCHROME C SUBUNIT"/>
    <property type="match status" value="1"/>
</dbReference>
<evidence type="ECO:0000259" key="5">
    <source>
        <dbReference type="PROSITE" id="PS51007"/>
    </source>
</evidence>
<dbReference type="EMBL" id="CADIKL010000002">
    <property type="protein sequence ID" value="CAB3778358.1"/>
    <property type="molecule type" value="Genomic_DNA"/>
</dbReference>
<dbReference type="SUPFAM" id="SSF46626">
    <property type="entry name" value="Cytochrome c"/>
    <property type="match status" value="1"/>
</dbReference>
<gene>
    <name evidence="6" type="ORF">LMG28688_00574</name>
</gene>
<name>A0A6J5FEL4_9BURK</name>
<reference evidence="6 7" key="1">
    <citation type="submission" date="2020-04" db="EMBL/GenBank/DDBJ databases">
        <authorList>
            <person name="De Canck E."/>
        </authorList>
    </citation>
    <scope>NUCLEOTIDE SEQUENCE [LARGE SCALE GENOMIC DNA]</scope>
    <source>
        <strain evidence="6 7">LMG 28688</strain>
    </source>
</reference>
<feature type="domain" description="Cytochrome c" evidence="5">
    <location>
        <begin position="29"/>
        <end position="122"/>
    </location>
</feature>
<keyword evidence="7" id="KW-1185">Reference proteome</keyword>
<evidence type="ECO:0000256" key="2">
    <source>
        <dbReference type="ARBA" id="ARBA00022723"/>
    </source>
</evidence>